<dbReference type="Proteomes" id="UP000092460">
    <property type="component" value="Unassembled WGS sequence"/>
</dbReference>
<protein>
    <submittedName>
        <fullName evidence="1">Uncharacterized protein</fullName>
    </submittedName>
</protein>
<name>A0A1B0AS27_9MUSC</name>
<dbReference type="EnsemblMetazoa" id="GPPI006538-RA">
    <property type="protein sequence ID" value="GPPI006538-PA"/>
    <property type="gene ID" value="GPPI006538"/>
</dbReference>
<keyword evidence="2" id="KW-1185">Reference proteome</keyword>
<dbReference type="AlphaFoldDB" id="A0A1B0AS27"/>
<reference evidence="2" key="1">
    <citation type="submission" date="2015-01" db="EMBL/GenBank/DDBJ databases">
        <authorList>
            <person name="Aksoy S."/>
            <person name="Warren W."/>
            <person name="Wilson R.K."/>
        </authorList>
    </citation>
    <scope>NUCLEOTIDE SEQUENCE [LARGE SCALE GENOMIC DNA]</scope>
    <source>
        <strain evidence="2">IAEA</strain>
    </source>
</reference>
<dbReference type="VEuPathDB" id="VectorBase:GPPI006538"/>
<sequence length="470" mass="51635">MENERLRITLDRPDKIYYAGQTVKGEICLNITKRTKIRARISTLSSLRFTKSSPVMSSLPGILGLLNPVLYTRPDFNLVCFSIFERNISPGDMCTKSNFSTMRLDIVPFPEAGGPKITARTAFLNIENSRKLNDELFVCVAGSIGLMKGKDGLHSDFWRSAIFKRSANTSGLSSSRFIKSSPVTSSLPGTLGLLNFCTSDKRLACVMLRGKPSNKKEVQLPVLDFLNQSSLDDLFDEFLLLLEFDVNDDDDLSGLYPGRCQVRLVWRAGCKWLCEGLREICLRYLWERRVDGERLWRLRGDGVPLGTNENLAGSGLIDGGGGGTCVLPNPMILKLDVEVVDFADDGVTSLLHMRIDGALGGGVSDFSRFFTAVSVGIAAALLVICWACSKNPEAELDSVAFDSLLDNEGGLALCFCASSPVHRGLTTMGAEDMELFERITIAYIISPGCNDSKTRRNIFVLSCLWGITIS</sequence>
<evidence type="ECO:0000313" key="1">
    <source>
        <dbReference type="EnsemblMetazoa" id="GPPI006538-PA"/>
    </source>
</evidence>
<accession>A0A1B0AS27</accession>
<dbReference type="Gene3D" id="2.60.40.640">
    <property type="match status" value="1"/>
</dbReference>
<dbReference type="InterPro" id="IPR014752">
    <property type="entry name" value="Arrestin-like_C"/>
</dbReference>
<dbReference type="EMBL" id="JXJN01002652">
    <property type="status" value="NOT_ANNOTATED_CDS"/>
    <property type="molecule type" value="Genomic_DNA"/>
</dbReference>
<reference evidence="1" key="2">
    <citation type="submission" date="2020-05" db="UniProtKB">
        <authorList>
            <consortium name="EnsemblMetazoa"/>
        </authorList>
    </citation>
    <scope>IDENTIFICATION</scope>
    <source>
        <strain evidence="1">IAEA</strain>
    </source>
</reference>
<dbReference type="STRING" id="67801.A0A1B0AS27"/>
<proteinExistence type="predicted"/>
<evidence type="ECO:0000313" key="2">
    <source>
        <dbReference type="Proteomes" id="UP000092460"/>
    </source>
</evidence>
<organism evidence="1 2">
    <name type="scientific">Glossina palpalis gambiensis</name>
    <dbReference type="NCBI Taxonomy" id="67801"/>
    <lineage>
        <taxon>Eukaryota</taxon>
        <taxon>Metazoa</taxon>
        <taxon>Ecdysozoa</taxon>
        <taxon>Arthropoda</taxon>
        <taxon>Hexapoda</taxon>
        <taxon>Insecta</taxon>
        <taxon>Pterygota</taxon>
        <taxon>Neoptera</taxon>
        <taxon>Endopterygota</taxon>
        <taxon>Diptera</taxon>
        <taxon>Brachycera</taxon>
        <taxon>Muscomorpha</taxon>
        <taxon>Hippoboscoidea</taxon>
        <taxon>Glossinidae</taxon>
        <taxon>Glossina</taxon>
    </lineage>
</organism>